<evidence type="ECO:0000259" key="1">
    <source>
        <dbReference type="Pfam" id="PF21977"/>
    </source>
</evidence>
<name>A0A2K0XBW8_9BACT</name>
<evidence type="ECO:0000313" key="3">
    <source>
        <dbReference type="Proteomes" id="UP000236634"/>
    </source>
</evidence>
<gene>
    <name evidence="2" type="ORF">BFS16_11855</name>
</gene>
<feature type="domain" description="DUF6926" evidence="1">
    <location>
        <begin position="5"/>
        <end position="77"/>
    </location>
</feature>
<evidence type="ECO:0000313" key="2">
    <source>
        <dbReference type="EMBL" id="PNP92024.1"/>
    </source>
</evidence>
<accession>A0A2K0XBW8</accession>
<proteinExistence type="predicted"/>
<dbReference type="Pfam" id="PF21977">
    <property type="entry name" value="DUF6926"/>
    <property type="match status" value="1"/>
</dbReference>
<dbReference type="Proteomes" id="UP000236634">
    <property type="component" value="Unassembled WGS sequence"/>
</dbReference>
<dbReference type="InterPro" id="IPR053839">
    <property type="entry name" value="DUF6926"/>
</dbReference>
<dbReference type="AlphaFoldDB" id="A0A2K0XBW8"/>
<comment type="caution">
    <text evidence="2">The sequence shown here is derived from an EMBL/GenBank/DDBJ whole genome shotgun (WGS) entry which is preliminary data.</text>
</comment>
<organism evidence="2 3">
    <name type="scientific">Hoylesella timonensis</name>
    <dbReference type="NCBI Taxonomy" id="386414"/>
    <lineage>
        <taxon>Bacteria</taxon>
        <taxon>Pseudomonadati</taxon>
        <taxon>Bacteroidota</taxon>
        <taxon>Bacteroidia</taxon>
        <taxon>Bacteroidales</taxon>
        <taxon>Prevotellaceae</taxon>
        <taxon>Hoylesella</taxon>
    </lineage>
</organism>
<sequence length="82" mass="9582">MNRTTEKIPTWSLCYLINGDATALTDEEIRMVDEWVSQWQVEIVSPLMDEDGNTHPYFSHYPLFGLPTEVEDCEILYKNNNL</sequence>
<dbReference type="RefSeq" id="WP_103004127.1">
    <property type="nucleotide sequence ID" value="NZ_NBAX01000013.1"/>
</dbReference>
<protein>
    <recommendedName>
        <fullName evidence="1">DUF6926 domain-containing protein</fullName>
    </recommendedName>
</protein>
<dbReference type="EMBL" id="NBAX01000013">
    <property type="protein sequence ID" value="PNP92024.1"/>
    <property type="molecule type" value="Genomic_DNA"/>
</dbReference>
<reference evidence="2 3" key="1">
    <citation type="submission" date="2017-03" db="EMBL/GenBank/DDBJ databases">
        <authorList>
            <person name="Afonso C.L."/>
            <person name="Miller P.J."/>
            <person name="Scott M.A."/>
            <person name="Spackman E."/>
            <person name="Goraichik I."/>
            <person name="Dimitrov K.M."/>
            <person name="Suarez D.L."/>
            <person name="Swayne D.E."/>
        </authorList>
    </citation>
    <scope>NUCLEOTIDE SEQUENCE [LARGE SCALE GENOMIC DNA]</scope>
    <source>
        <strain evidence="2 3">DNF00076</strain>
    </source>
</reference>